<dbReference type="InterPro" id="IPR011576">
    <property type="entry name" value="Pyridox_Oxase_N"/>
</dbReference>
<evidence type="ECO:0000313" key="3">
    <source>
        <dbReference type="EMBL" id="QHN35229.1"/>
    </source>
</evidence>
<reference evidence="3" key="1">
    <citation type="journal article" date="2021" name="Nat. Microbiol.">
        <title>Cocultivation of an ultrasmall environmental parasitic bacterium with lytic ability against bacteria associated with wastewater foams.</title>
        <authorList>
            <person name="Batinovic S."/>
            <person name="Rose J.J.A."/>
            <person name="Ratcliffe J."/>
            <person name="Seviour R.J."/>
            <person name="Petrovski S."/>
        </authorList>
    </citation>
    <scope>NUCLEOTIDE SEQUENCE</scope>
    <source>
        <strain evidence="3">CON9</strain>
    </source>
</reference>
<keyword evidence="4" id="KW-1185">Reference proteome</keyword>
<protein>
    <submittedName>
        <fullName evidence="3">TIGR03618 family F420-dependent PPOX class oxidoreductase</fullName>
    </submittedName>
</protein>
<dbReference type="InterPro" id="IPR052019">
    <property type="entry name" value="F420H2_bilvrd_red/Heme_oxyg"/>
</dbReference>
<evidence type="ECO:0000256" key="1">
    <source>
        <dbReference type="ARBA" id="ARBA00023002"/>
    </source>
</evidence>
<organism evidence="3 4">
    <name type="scientific">Gordonia pseudamarae</name>
    <dbReference type="NCBI Taxonomy" id="2831662"/>
    <lineage>
        <taxon>Bacteria</taxon>
        <taxon>Bacillati</taxon>
        <taxon>Actinomycetota</taxon>
        <taxon>Actinomycetes</taxon>
        <taxon>Mycobacteriales</taxon>
        <taxon>Gordoniaceae</taxon>
        <taxon>Gordonia</taxon>
    </lineage>
</organism>
<evidence type="ECO:0000259" key="2">
    <source>
        <dbReference type="Pfam" id="PF01243"/>
    </source>
</evidence>
<dbReference type="Gene3D" id="2.30.110.10">
    <property type="entry name" value="Electron Transport, Fmn-binding Protein, Chain A"/>
    <property type="match status" value="1"/>
</dbReference>
<feature type="domain" description="Pyridoxamine 5'-phosphate oxidase N-terminal" evidence="2">
    <location>
        <begin position="12"/>
        <end position="145"/>
    </location>
</feature>
<dbReference type="EMBL" id="CP045809">
    <property type="protein sequence ID" value="QHN35229.1"/>
    <property type="molecule type" value="Genomic_DNA"/>
</dbReference>
<dbReference type="Pfam" id="PF01243">
    <property type="entry name" value="PNPOx_N"/>
    <property type="match status" value="1"/>
</dbReference>
<proteinExistence type="predicted"/>
<evidence type="ECO:0000313" key="4">
    <source>
        <dbReference type="Proteomes" id="UP001059836"/>
    </source>
</evidence>
<dbReference type="InterPro" id="IPR019920">
    <property type="entry name" value="F420-binding_dom_put"/>
</dbReference>
<dbReference type="SUPFAM" id="SSF50475">
    <property type="entry name" value="FMN-binding split barrel"/>
    <property type="match status" value="1"/>
</dbReference>
<gene>
    <name evidence="3" type="ORF">GII31_10345</name>
</gene>
<accession>A0ABX6IHF0</accession>
<dbReference type="NCBIfam" id="TIGR03618">
    <property type="entry name" value="Rv1155_F420"/>
    <property type="match status" value="1"/>
</dbReference>
<dbReference type="PANTHER" id="PTHR35176">
    <property type="entry name" value="HEME OXYGENASE HI_0854-RELATED"/>
    <property type="match status" value="1"/>
</dbReference>
<dbReference type="Proteomes" id="UP001059836">
    <property type="component" value="Chromosome"/>
</dbReference>
<dbReference type="InterPro" id="IPR012349">
    <property type="entry name" value="Split_barrel_FMN-bd"/>
</dbReference>
<sequence length="151" mass="17223">MANQRAQIVMTDDEVTQFLNDGRTATLATNGPGGYPHQVAMWYGFVDGKVCFETKIKSQKAVNLLRDPRLSVSVEDGESYDQLRGVAIDGTARIVHPDESEYWPAAISVFERYQAPYTDEMKPAVEFMMNKRVVIVVEPRRIRSWDHRKLT</sequence>
<name>A0ABX6IHF0_9ACTN</name>
<dbReference type="PANTHER" id="PTHR35176:SF6">
    <property type="entry name" value="HEME OXYGENASE HI_0854-RELATED"/>
    <property type="match status" value="1"/>
</dbReference>
<dbReference type="RefSeq" id="WP_213249261.1">
    <property type="nucleotide sequence ID" value="NZ_CP045806.1"/>
</dbReference>
<keyword evidence="1" id="KW-0560">Oxidoreductase</keyword>